<dbReference type="InterPro" id="IPR036812">
    <property type="entry name" value="NAD(P)_OxRdtase_dom_sf"/>
</dbReference>
<sequence>MLGRLGYGTWQFGSGGADDYWGLEFTDDMAVALLKQATAAGVTYVDTAADYAQGGSEKQLGRALKALAPDARAKVVIGSKILPNNCGDVRKYTEETLARLDVPCVDLYMVHWPINASSMAHFAGDRTAAGGRDYATTGALQKEGKIKHIGVSNFGVRQLADALETGVTIAVNQLAYNLLTRAIEFEILPFCRQRGIGVLAYSPLLQGVLTGAF</sequence>
<evidence type="ECO:0000313" key="3">
    <source>
        <dbReference type="Proteomes" id="UP000002729"/>
    </source>
</evidence>
<dbReference type="KEGG" id="aaf:AURANDRAFT_35346"/>
<keyword evidence="3" id="KW-1185">Reference proteome</keyword>
<feature type="domain" description="NADP-dependent oxidoreductase" evidence="1">
    <location>
        <begin position="4"/>
        <end position="212"/>
    </location>
</feature>
<feature type="non-terminal residue" evidence="2">
    <location>
        <position position="213"/>
    </location>
</feature>
<dbReference type="PANTHER" id="PTHR43638">
    <property type="entry name" value="OXIDOREDUCTASE, ALDO/KETO REDUCTASE FAMILY PROTEIN"/>
    <property type="match status" value="1"/>
</dbReference>
<dbReference type="OrthoDB" id="2310150at2759"/>
<dbReference type="SUPFAM" id="SSF51430">
    <property type="entry name" value="NAD(P)-linked oxidoreductase"/>
    <property type="match status" value="1"/>
</dbReference>
<dbReference type="Proteomes" id="UP000002729">
    <property type="component" value="Unassembled WGS sequence"/>
</dbReference>
<dbReference type="InterPro" id="IPR020471">
    <property type="entry name" value="AKR"/>
</dbReference>
<name>F0YRD6_AURAN</name>
<protein>
    <recommendedName>
        <fullName evidence="1">NADP-dependent oxidoreductase domain-containing protein</fullName>
    </recommendedName>
</protein>
<dbReference type="InterPro" id="IPR023210">
    <property type="entry name" value="NADP_OxRdtase_dom"/>
</dbReference>
<evidence type="ECO:0000259" key="1">
    <source>
        <dbReference type="Pfam" id="PF00248"/>
    </source>
</evidence>
<dbReference type="RefSeq" id="XP_009042979.1">
    <property type="nucleotide sequence ID" value="XM_009044731.1"/>
</dbReference>
<dbReference type="Gene3D" id="3.20.20.100">
    <property type="entry name" value="NADP-dependent oxidoreductase domain"/>
    <property type="match status" value="1"/>
</dbReference>
<dbReference type="AlphaFoldDB" id="F0YRD6"/>
<dbReference type="GO" id="GO:0016491">
    <property type="term" value="F:oxidoreductase activity"/>
    <property type="evidence" value="ECO:0007669"/>
    <property type="project" value="InterPro"/>
</dbReference>
<dbReference type="eggNOG" id="KOG1575">
    <property type="taxonomic scope" value="Eukaryota"/>
</dbReference>
<gene>
    <name evidence="2" type="ORF">AURANDRAFT_35346</name>
</gene>
<dbReference type="PANTHER" id="PTHR43638:SF3">
    <property type="entry name" value="ALDEHYDE REDUCTASE"/>
    <property type="match status" value="1"/>
</dbReference>
<organism evidence="3">
    <name type="scientific">Aureococcus anophagefferens</name>
    <name type="common">Harmful bloom alga</name>
    <dbReference type="NCBI Taxonomy" id="44056"/>
    <lineage>
        <taxon>Eukaryota</taxon>
        <taxon>Sar</taxon>
        <taxon>Stramenopiles</taxon>
        <taxon>Ochrophyta</taxon>
        <taxon>Pelagophyceae</taxon>
        <taxon>Pelagomonadales</taxon>
        <taxon>Pelagomonadaceae</taxon>
        <taxon>Aureococcus</taxon>
    </lineage>
</organism>
<dbReference type="PRINTS" id="PR00069">
    <property type="entry name" value="ALDKETRDTASE"/>
</dbReference>
<dbReference type="InParanoid" id="F0YRD6"/>
<accession>F0YRD6</accession>
<proteinExistence type="predicted"/>
<dbReference type="Pfam" id="PF00248">
    <property type="entry name" value="Aldo_ket_red"/>
    <property type="match status" value="1"/>
</dbReference>
<reference evidence="2 3" key="1">
    <citation type="journal article" date="2011" name="Proc. Natl. Acad. Sci. U.S.A.">
        <title>Niche of harmful alga Aureococcus anophagefferens revealed through ecogenomics.</title>
        <authorList>
            <person name="Gobler C.J."/>
            <person name="Berry D.L."/>
            <person name="Dyhrman S.T."/>
            <person name="Wilhelm S.W."/>
            <person name="Salamov A."/>
            <person name="Lobanov A.V."/>
            <person name="Zhang Y."/>
            <person name="Collier J.L."/>
            <person name="Wurch L.L."/>
            <person name="Kustka A.B."/>
            <person name="Dill B.D."/>
            <person name="Shah M."/>
            <person name="VerBerkmoes N.C."/>
            <person name="Kuo A."/>
            <person name="Terry A."/>
            <person name="Pangilinan J."/>
            <person name="Lindquist E.A."/>
            <person name="Lucas S."/>
            <person name="Paulsen I.T."/>
            <person name="Hattenrath-Lehmann T.K."/>
            <person name="Talmage S.C."/>
            <person name="Walker E.A."/>
            <person name="Koch F."/>
            <person name="Burson A.M."/>
            <person name="Marcoval M.A."/>
            <person name="Tang Y.Z."/>
            <person name="Lecleir G.R."/>
            <person name="Coyne K.J."/>
            <person name="Berg G.M."/>
            <person name="Bertrand E.M."/>
            <person name="Saito M.A."/>
            <person name="Gladyshev V.N."/>
            <person name="Grigoriev I.V."/>
        </authorList>
    </citation>
    <scope>NUCLEOTIDE SEQUENCE [LARGE SCALE GENOMIC DNA]</scope>
    <source>
        <strain evidence="3">CCMP 1984</strain>
    </source>
</reference>
<evidence type="ECO:0000313" key="2">
    <source>
        <dbReference type="EMBL" id="EGB02323.1"/>
    </source>
</evidence>
<dbReference type="EMBL" id="GL833617">
    <property type="protein sequence ID" value="EGB02323.1"/>
    <property type="molecule type" value="Genomic_DNA"/>
</dbReference>
<dbReference type="GeneID" id="20221592"/>